<feature type="transmembrane region" description="Helical" evidence="1">
    <location>
        <begin position="304"/>
        <end position="322"/>
    </location>
</feature>
<proteinExistence type="predicted"/>
<comment type="caution">
    <text evidence="3">The sequence shown here is derived from an EMBL/GenBank/DDBJ whole genome shotgun (WGS) entry which is preliminary data.</text>
</comment>
<feature type="transmembrane region" description="Helical" evidence="1">
    <location>
        <begin position="171"/>
        <end position="188"/>
    </location>
</feature>
<dbReference type="EMBL" id="JBFDAH010000026">
    <property type="protein sequence ID" value="MEW4367438.1"/>
    <property type="molecule type" value="Genomic_DNA"/>
</dbReference>
<evidence type="ECO:0000313" key="4">
    <source>
        <dbReference type="Proteomes" id="UP001554427"/>
    </source>
</evidence>
<feature type="transmembrane region" description="Helical" evidence="1">
    <location>
        <begin position="85"/>
        <end position="107"/>
    </location>
</feature>
<organism evidence="3 4">
    <name type="scientific">Aliikangiella maris</name>
    <dbReference type="NCBI Taxonomy" id="3162458"/>
    <lineage>
        <taxon>Bacteria</taxon>
        <taxon>Pseudomonadati</taxon>
        <taxon>Pseudomonadota</taxon>
        <taxon>Gammaproteobacteria</taxon>
        <taxon>Oceanospirillales</taxon>
        <taxon>Pleioneaceae</taxon>
        <taxon>Aliikangiella</taxon>
    </lineage>
</organism>
<dbReference type="GO" id="GO:0016746">
    <property type="term" value="F:acyltransferase activity"/>
    <property type="evidence" value="ECO:0007669"/>
    <property type="project" value="UniProtKB-KW"/>
</dbReference>
<feature type="domain" description="Acyltransferase 3" evidence="2">
    <location>
        <begin position="7"/>
        <end position="344"/>
    </location>
</feature>
<dbReference type="InterPro" id="IPR050623">
    <property type="entry name" value="Glucan_succinyl_AcylTrfase"/>
</dbReference>
<evidence type="ECO:0000313" key="3">
    <source>
        <dbReference type="EMBL" id="MEW4367438.1"/>
    </source>
</evidence>
<dbReference type="Pfam" id="PF01757">
    <property type="entry name" value="Acyl_transf_3"/>
    <property type="match status" value="1"/>
</dbReference>
<feature type="transmembrane region" description="Helical" evidence="1">
    <location>
        <begin position="127"/>
        <end position="151"/>
    </location>
</feature>
<feature type="transmembrane region" description="Helical" evidence="1">
    <location>
        <begin position="273"/>
        <end position="292"/>
    </location>
</feature>
<protein>
    <submittedName>
        <fullName evidence="3">Acyltransferase family protein</fullName>
    </submittedName>
</protein>
<dbReference type="Proteomes" id="UP001554427">
    <property type="component" value="Unassembled WGS sequence"/>
</dbReference>
<gene>
    <name evidence="3" type="ORF">ABVT42_18340</name>
</gene>
<sequence length="364" mass="42319">MNNNRLYYMDSMRSVLMALGIVLHSSQLFNPERGWRLYHNESLSLAQYLVEFIHAFRMPAFFVISGVFFIITFRKYDFKRFLKVRVNRVLIPLIATALTLNLLQVYILNTAGWSNIDLSILINEGEWVSHLWFLINLLIYFIVLAVTLVVLPEKLKTSLKWLINKIFSMPLFIIILFLPIFSISVLAINKAGVPLYEEFYGITSLYVILKFIPFFIFGILLGLNKNYLNRFSSQNILVLSAVVIFLWLASTQLTSISSPMIKQLTISYLDSLISWVLILICFAIFYNFVNSYSKIWENFSQASYSIYLFHHILVISIGILLINSTMPAVLAFPLLICLTFFLSYQIHQKLILKFKLLRFLYNGK</sequence>
<keyword evidence="3" id="KW-0808">Transferase</keyword>
<dbReference type="PANTHER" id="PTHR36927">
    <property type="entry name" value="BLR4337 PROTEIN"/>
    <property type="match status" value="1"/>
</dbReference>
<evidence type="ECO:0000256" key="1">
    <source>
        <dbReference type="SAM" id="Phobius"/>
    </source>
</evidence>
<feature type="transmembrane region" description="Helical" evidence="1">
    <location>
        <begin position="328"/>
        <end position="346"/>
    </location>
</feature>
<dbReference type="PANTHER" id="PTHR36927:SF1">
    <property type="entry name" value="MDO-LIKE PROTEIN"/>
    <property type="match status" value="1"/>
</dbReference>
<keyword evidence="1" id="KW-1133">Transmembrane helix</keyword>
<keyword evidence="4" id="KW-1185">Reference proteome</keyword>
<keyword evidence="1" id="KW-0812">Transmembrane</keyword>
<dbReference type="RefSeq" id="WP_367024203.1">
    <property type="nucleotide sequence ID" value="NZ_JBFDAH010000026.1"/>
</dbReference>
<accession>A0ABV3MTB0</accession>
<feature type="transmembrane region" description="Helical" evidence="1">
    <location>
        <begin position="52"/>
        <end position="73"/>
    </location>
</feature>
<evidence type="ECO:0000259" key="2">
    <source>
        <dbReference type="Pfam" id="PF01757"/>
    </source>
</evidence>
<feature type="transmembrane region" description="Helical" evidence="1">
    <location>
        <begin position="235"/>
        <end position="253"/>
    </location>
</feature>
<feature type="transmembrane region" description="Helical" evidence="1">
    <location>
        <begin position="200"/>
        <end position="223"/>
    </location>
</feature>
<keyword evidence="1" id="KW-0472">Membrane</keyword>
<name>A0ABV3MTB0_9GAMM</name>
<dbReference type="InterPro" id="IPR002656">
    <property type="entry name" value="Acyl_transf_3_dom"/>
</dbReference>
<keyword evidence="3" id="KW-0012">Acyltransferase</keyword>
<reference evidence="3 4" key="1">
    <citation type="submission" date="2024-06" db="EMBL/GenBank/DDBJ databases">
        <title>Aliikangiella maris sp. nov., sp. nov., a phycosphere bacterium isolated from seawater and ecosystem role in Phaeocystis globosa blooms.</title>
        <authorList>
            <person name="Li F."/>
        </authorList>
    </citation>
    <scope>NUCLEOTIDE SEQUENCE [LARGE SCALE GENOMIC DNA]</scope>
    <source>
        <strain evidence="3 4">GXAS 306</strain>
    </source>
</reference>